<comment type="caution">
    <text evidence="3">The sequence shown here is derived from an EMBL/GenBank/DDBJ whole genome shotgun (WGS) entry which is preliminary data.</text>
</comment>
<dbReference type="OrthoDB" id="8197715at2759"/>
<accession>A0A9X0A371</accession>
<sequence>MDAMAYMFSVAREDSSNVLEFKPECSIQEDLMSLSSKFPLIPGSQRSITFCTTTLSQQLREMLPDADFDLTDPCSPPPRYNVLHDPHLKEYFQNAAMRRRLVEKGFITSSGFVKCTLLEFNMFRQWIRKLKLDRIHQERRRERQLEKQLWKERLAREQLLRDEELYSIVREREQKARELKERGAKRREADRRKYLKLQEIDLKRREKFEENIRRKKDVNESVREKDLATKQVEKVIEEEKVKKIKIRLLVKRSSEDKQRESMLLKRRQTIIEEKEQKLKENWKRRCSLSLARQEEKRKQEENERQEHERNVVRRTSIVAQQRRKSRVHHDMCLQRRRSTLEKQHEEAVNFLEKMREKKMRDLERWKQKHARMRERHLLQVSEEGTCGATEEADKFEKMWSRLEAEFALRERVHYVVFGIISNAEEVLNRQERQKTYRQIPNYVQGIVNAAQEILDNEQAGDGDVRSKVRKYILQVIDDASLVVDDSGLLLSSDTEIRQRAQEVVTNAVNKAREDVSFRGSAKDVVAAAISNATQKAAQEISEVLSECAKDVVAVAIISATRYKKDTCDVIAARSLAVDAANAAKGSLERLYGVKFDVVEGEQVGASLDKCAKVVAAAAIISATRSLERVIGVEDCDLIAARSLAADAVTAAKASVESLYGAKVETENDDQDYSVAISKCLVKSAKEIAQAVVSPATRLLEKSTGKDDAEDLTAQWLATDAIRAARASLEKLYGIKVEEKDPNEQTAKEIAAAAVMTAAKSLENHSLRNDRDVVVAALGLASNAVDSAKASLDWFYNTKVAPEAKIEGKAHKMFLDLDEVAKDIAEVAVNSATRSLERITEKNEWDLISTTRDLVSDVLNSAKVSLERLYGIKIEPEEELILTAQKPSESSLEYSICSASHSLESIKGHEEEVWIAAQSLARNALKSATASLERLHSIADKMENNIKNSALDISKTLMDSSGNLLQKLEKEGLSIAARDLACNAIVSVAKSFSKLHEDETSLQDIAGTDANLLNAAAKVSTVSARASLGELFDRGFIGGLELEEATGYLATHAMLSAESLLDTLQDDTAAVNLDLEICKAANQLASHAVVSAEGSVTRLAVEHHRTSIDHAPNPGTMFWKVTTYVEGLINGALRHAGAEGYYVDINDDSEEYQVLTHDQAHLADTEYGVHVDDIYQREILKLRASRIVNDVVQNAMDIVKTLTANESFFSGQSLADGRPRNAQFTRRRRSSVHFNDKSVVRPRRDSYVPRETDFLSTAGRPGTPRFRKGRAHSLASQEIQELEKELEIPSETDLTTTNAFRSGLVQRRSSDPGPEFHPEDVASTQPERSASESKIEQGTSLNEKPSLYDIIKRREELASCEISPCESYVVLPQLNPSERSLIAARVESYEVLWKQKKTTPSVTSLPSLSPKGSFVASEAVEQVHSRKKTKGRSVPSSSRLPDISNSTSKIYNASLSASSLKGTSGHPRRTSSQHLKKSPKASPRTSRESVKLSSKSSTDKCLQSPRASVGKVAVTSRTSLRKNEDGSRRNSSENATVVTPKASVKDVLHSQRATNAKVILSSGSSLTKATLSPRTSTEKAALSKDTSSQNQIKSSPQSSKLFARASTEKTTSSSGASLEKGPAIRRGSLERAALTPRESTGKVVLSPRVSNRKVASSPSASRERAVLSSSTSKGNVTSPRVSTGNAALSPRVSKGKVTQSPRGSTENAVLSPRVSKGKVTQFPRDSAKNVALSPRVSKGKVMQSPRASVEKIALSSHVSKENVLVSPVSTEKIPPSSRSTEIVQSGASVLKDDSASSSNVAEQTAPLLRISLHKVTPSKTPSDDADSTLNAFRPVYKVFRFRDVRTKTEPTEKSKTPLKTSSYSGEKLAPDLASSAQNLGKAVELDGGSSSVVRTPLKPDASQLQKAGSGRDRPDVNKDERDGESIDTKEVAINQSLKGTVHSLERIILEKRLTPEGAEADTRPASSADIAASRKYTDPVGTQRTFTAQLDTSKSAKSSLTKAVPSVSESPRSSREKVALKASDAEEEVFTSRKKPEGEDESELQGVASSTGSASSKKEGEKKGSVSKISDGLAKERQVQRPSTNKKQANDFNGYPTYRKVSVSRSIHDTVDDMVQRMLNTADEPGVEASRPTGSGSREDMKRDSVDVSRRFGRERRLPTGKISGTVLETVDFMVQSVSSSDERRPRQSSGRQSSGGVPRTASSMDKFPRGITSGQDLSCVYGVSPSPPTGPQSKLPSPKRSRIRSTCSQDSMGVRATQSDSSIVSSSSDKAADLRPKVSGAWLDDVIVAGGDASVRSQSPKRPSSSPTSSQHRRSLVRLSVKNSLDRVCLEADGHVGKVN</sequence>
<feature type="compositionally biased region" description="Basic and acidic residues" evidence="2">
    <location>
        <begin position="1908"/>
        <end position="1929"/>
    </location>
</feature>
<feature type="compositionally biased region" description="Low complexity" evidence="2">
    <location>
        <begin position="1991"/>
        <end position="2010"/>
    </location>
</feature>
<organism evidence="3 4">
    <name type="scientific">Desmophyllum pertusum</name>
    <dbReference type="NCBI Taxonomy" id="174260"/>
    <lineage>
        <taxon>Eukaryota</taxon>
        <taxon>Metazoa</taxon>
        <taxon>Cnidaria</taxon>
        <taxon>Anthozoa</taxon>
        <taxon>Hexacorallia</taxon>
        <taxon>Scleractinia</taxon>
        <taxon>Caryophylliina</taxon>
        <taxon>Caryophylliidae</taxon>
        <taxon>Desmophyllum</taxon>
    </lineage>
</organism>
<dbReference type="PANTHER" id="PTHR47315:SF3">
    <property type="entry name" value="FIBROUS SHEATH-INTERACTING PROTEIN 2-LIKE"/>
    <property type="match status" value="1"/>
</dbReference>
<name>A0A9X0A371_9CNID</name>
<feature type="compositionally biased region" description="Polar residues" evidence="2">
    <location>
        <begin position="1583"/>
        <end position="1599"/>
    </location>
</feature>
<evidence type="ECO:0000313" key="4">
    <source>
        <dbReference type="Proteomes" id="UP001163046"/>
    </source>
</evidence>
<evidence type="ECO:0000256" key="1">
    <source>
        <dbReference type="SAM" id="Coils"/>
    </source>
</evidence>
<feature type="region of interest" description="Disordered" evidence="2">
    <location>
        <begin position="1886"/>
        <end position="1930"/>
    </location>
</feature>
<feature type="compositionally biased region" description="Polar residues" evidence="2">
    <location>
        <begin position="1563"/>
        <end position="1574"/>
    </location>
</feature>
<keyword evidence="1" id="KW-0175">Coiled coil</keyword>
<feature type="compositionally biased region" description="Low complexity" evidence="2">
    <location>
        <begin position="2294"/>
        <end position="2310"/>
    </location>
</feature>
<dbReference type="PANTHER" id="PTHR47315">
    <property type="entry name" value="FIBROUS SHEATH INTERACTING PROTEIN 2"/>
    <property type="match status" value="1"/>
</dbReference>
<reference evidence="3" key="1">
    <citation type="submission" date="2023-01" db="EMBL/GenBank/DDBJ databases">
        <title>Genome assembly of the deep-sea coral Lophelia pertusa.</title>
        <authorList>
            <person name="Herrera S."/>
            <person name="Cordes E."/>
        </authorList>
    </citation>
    <scope>NUCLEOTIDE SEQUENCE</scope>
    <source>
        <strain evidence="3">USNM1676648</strain>
        <tissue evidence="3">Polyp</tissue>
    </source>
</reference>
<feature type="compositionally biased region" description="Low complexity" evidence="2">
    <location>
        <begin position="2187"/>
        <end position="2199"/>
    </location>
</feature>
<feature type="region of interest" description="Disordered" evidence="2">
    <location>
        <begin position="1252"/>
        <end position="1273"/>
    </location>
</feature>
<feature type="compositionally biased region" description="Polar residues" evidence="2">
    <location>
        <begin position="2079"/>
        <end position="2090"/>
    </location>
</feature>
<feature type="compositionally biased region" description="Low complexity" evidence="2">
    <location>
        <begin position="2259"/>
        <end position="2269"/>
    </location>
</feature>
<feature type="coiled-coil region" evidence="1">
    <location>
        <begin position="337"/>
        <end position="375"/>
    </location>
</feature>
<feature type="compositionally biased region" description="Polar residues" evidence="2">
    <location>
        <begin position="1695"/>
        <end position="1707"/>
    </location>
</feature>
<feature type="region of interest" description="Disordered" evidence="2">
    <location>
        <begin position="1421"/>
        <end position="1541"/>
    </location>
</feature>
<feature type="region of interest" description="Disordered" evidence="2">
    <location>
        <begin position="1304"/>
        <end position="1340"/>
    </location>
</feature>
<keyword evidence="4" id="KW-1185">Reference proteome</keyword>
<feature type="region of interest" description="Disordered" evidence="2">
    <location>
        <begin position="1563"/>
        <end position="1743"/>
    </location>
</feature>
<feature type="region of interest" description="Disordered" evidence="2">
    <location>
        <begin position="2291"/>
        <end position="2319"/>
    </location>
</feature>
<evidence type="ECO:0000256" key="2">
    <source>
        <dbReference type="SAM" id="MobiDB-lite"/>
    </source>
</evidence>
<dbReference type="Proteomes" id="UP001163046">
    <property type="component" value="Unassembled WGS sequence"/>
</dbReference>
<feature type="compositionally biased region" description="Basic and acidic residues" evidence="2">
    <location>
        <begin position="1307"/>
        <end position="1319"/>
    </location>
</feature>
<feature type="region of interest" description="Disordered" evidence="2">
    <location>
        <begin position="1949"/>
        <end position="2102"/>
    </location>
</feature>
<feature type="compositionally biased region" description="Basic and acidic residues" evidence="2">
    <location>
        <begin position="2136"/>
        <end position="2157"/>
    </location>
</feature>
<feature type="compositionally biased region" description="Low complexity" evidence="2">
    <location>
        <begin position="2045"/>
        <end position="2054"/>
    </location>
</feature>
<feature type="compositionally biased region" description="Low complexity" evidence="2">
    <location>
        <begin position="1490"/>
        <end position="1499"/>
    </location>
</feature>
<gene>
    <name evidence="3" type="ORF">OS493_013618</name>
</gene>
<feature type="compositionally biased region" description="Polar residues" evidence="2">
    <location>
        <begin position="1433"/>
        <end position="1461"/>
    </location>
</feature>
<feature type="compositionally biased region" description="Basic residues" evidence="2">
    <location>
        <begin position="1465"/>
        <end position="1478"/>
    </location>
</feature>
<dbReference type="EMBL" id="MU825402">
    <property type="protein sequence ID" value="KAJ7392240.1"/>
    <property type="molecule type" value="Genomic_DNA"/>
</dbReference>
<feature type="region of interest" description="Disordered" evidence="2">
    <location>
        <begin position="2115"/>
        <end position="2276"/>
    </location>
</feature>
<proteinExistence type="predicted"/>
<protein>
    <submittedName>
        <fullName evidence="3">Uncharacterized protein</fullName>
    </submittedName>
</protein>
<feature type="region of interest" description="Disordered" evidence="2">
    <location>
        <begin position="1846"/>
        <end position="1865"/>
    </location>
</feature>
<feature type="compositionally biased region" description="Polar residues" evidence="2">
    <location>
        <begin position="1979"/>
        <end position="1990"/>
    </location>
</feature>
<evidence type="ECO:0000313" key="3">
    <source>
        <dbReference type="EMBL" id="KAJ7392240.1"/>
    </source>
</evidence>
<feature type="compositionally biased region" description="Polar residues" evidence="2">
    <location>
        <begin position="1666"/>
        <end position="1685"/>
    </location>
</feature>
<feature type="compositionally biased region" description="Basic and acidic residues" evidence="2">
    <location>
        <begin position="1520"/>
        <end position="1530"/>
    </location>
</feature>
<feature type="coiled-coil region" evidence="1">
    <location>
        <begin position="283"/>
        <end position="310"/>
    </location>
</feature>
<dbReference type="InterPro" id="IPR038891">
    <property type="entry name" value="FSIP2"/>
</dbReference>